<reference evidence="2 3" key="1">
    <citation type="submission" date="2024-06" db="EMBL/GenBank/DDBJ databases">
        <title>A chromosome-level genome assembly of beet webworm, Loxostege sticticalis.</title>
        <authorList>
            <person name="Zhang Y."/>
        </authorList>
    </citation>
    <scope>NUCLEOTIDE SEQUENCE [LARGE SCALE GENOMIC DNA]</scope>
    <source>
        <strain evidence="2">AQ026</strain>
        <tissue evidence="2">Whole body</tissue>
    </source>
</reference>
<name>A0ABR3HJ03_LOXSC</name>
<dbReference type="InterPro" id="IPR000477">
    <property type="entry name" value="RT_dom"/>
</dbReference>
<evidence type="ECO:0000313" key="3">
    <source>
        <dbReference type="Proteomes" id="UP001549920"/>
    </source>
</evidence>
<dbReference type="PANTHER" id="PTHR47027">
    <property type="entry name" value="REVERSE TRANSCRIPTASE DOMAIN-CONTAINING PROTEIN"/>
    <property type="match status" value="1"/>
</dbReference>
<dbReference type="Pfam" id="PF00078">
    <property type="entry name" value="RVT_1"/>
    <property type="match status" value="1"/>
</dbReference>
<dbReference type="InterPro" id="IPR043502">
    <property type="entry name" value="DNA/RNA_pol_sf"/>
</dbReference>
<feature type="domain" description="Reverse transcriptase" evidence="1">
    <location>
        <begin position="1"/>
        <end position="128"/>
    </location>
</feature>
<accession>A0ABR3HJ03</accession>
<dbReference type="SUPFAM" id="SSF56672">
    <property type="entry name" value="DNA/RNA polymerases"/>
    <property type="match status" value="1"/>
</dbReference>
<dbReference type="PANTHER" id="PTHR47027:SF20">
    <property type="entry name" value="REVERSE TRANSCRIPTASE-LIKE PROTEIN WITH RNA-DIRECTED DNA POLYMERASE DOMAIN"/>
    <property type="match status" value="1"/>
</dbReference>
<protein>
    <recommendedName>
        <fullName evidence="1">Reverse transcriptase domain-containing protein</fullName>
    </recommendedName>
</protein>
<proteinExistence type="predicted"/>
<gene>
    <name evidence="2" type="ORF">ABMA27_005395</name>
</gene>
<organism evidence="2 3">
    <name type="scientific">Loxostege sticticalis</name>
    <name type="common">Beet webworm moth</name>
    <dbReference type="NCBI Taxonomy" id="481309"/>
    <lineage>
        <taxon>Eukaryota</taxon>
        <taxon>Metazoa</taxon>
        <taxon>Ecdysozoa</taxon>
        <taxon>Arthropoda</taxon>
        <taxon>Hexapoda</taxon>
        <taxon>Insecta</taxon>
        <taxon>Pterygota</taxon>
        <taxon>Neoptera</taxon>
        <taxon>Endopterygota</taxon>
        <taxon>Lepidoptera</taxon>
        <taxon>Glossata</taxon>
        <taxon>Ditrysia</taxon>
        <taxon>Pyraloidea</taxon>
        <taxon>Crambidae</taxon>
        <taxon>Pyraustinae</taxon>
        <taxon>Loxostege</taxon>
    </lineage>
</organism>
<evidence type="ECO:0000259" key="1">
    <source>
        <dbReference type="PROSITE" id="PS50878"/>
    </source>
</evidence>
<sequence length="276" mass="31058">MSDPYHLECGVRQGGLSSPTLFNLYVNDLIVALSSLHVGCHIDGLCVNNLSYADDMVLLSASVCGLRKLLRICEEYACGHGLLYNVKKSQFMVFEGARARCPGNVPAVKLYGVPLQRVEQFKYLGHILTVDLKDQADMDRERRALSVRANMIARRFARCSGEVKVTLFRAYCTSLYTCSLWADYSGRSYSAIRVQYNNAFRAVLGLPRYCSASGMFAEANTDCFHTTMRKRATSLLRRVRASTNTVLAMIAGRIDSPYLWHCSKRHVAQPVPERRY</sequence>
<evidence type="ECO:0000313" key="2">
    <source>
        <dbReference type="EMBL" id="KAL0870385.1"/>
    </source>
</evidence>
<dbReference type="Proteomes" id="UP001549920">
    <property type="component" value="Unassembled WGS sequence"/>
</dbReference>
<dbReference type="EMBL" id="JBEUOH010000018">
    <property type="protein sequence ID" value="KAL0870385.1"/>
    <property type="molecule type" value="Genomic_DNA"/>
</dbReference>
<dbReference type="PROSITE" id="PS50878">
    <property type="entry name" value="RT_POL"/>
    <property type="match status" value="1"/>
</dbReference>
<comment type="caution">
    <text evidence="2">The sequence shown here is derived from an EMBL/GenBank/DDBJ whole genome shotgun (WGS) entry which is preliminary data.</text>
</comment>
<keyword evidence="3" id="KW-1185">Reference proteome</keyword>